<evidence type="ECO:0000313" key="8">
    <source>
        <dbReference type="EMBL" id="MBN3314261.1"/>
    </source>
</evidence>
<keyword evidence="9" id="KW-1185">Reference proteome</keyword>
<feature type="non-terminal residue" evidence="8">
    <location>
        <position position="836"/>
    </location>
</feature>
<keyword evidence="7" id="KW-0732">Signal</keyword>
<dbReference type="AlphaFoldDB" id="A0A8J7T938"/>
<evidence type="ECO:0000256" key="5">
    <source>
        <dbReference type="ARBA" id="ARBA00023242"/>
    </source>
</evidence>
<evidence type="ECO:0000256" key="2">
    <source>
        <dbReference type="ARBA" id="ARBA00004210"/>
    </source>
</evidence>
<sequence>VCLHYFVIVFEFSSLHSLVSAVSVCSSSAPRIVHNYKRTSSPRSPTSAGELFTPAHEENVRFIHDTWQCVLRDVKSPQGSERNDRGPQEYVEKNPNPNLHWVPPGVPWEFQGAVCHQHSLSLDLLSAAESHLYLTQAAAGCHGAQVQMQYCVGAGCYWLLGKGLFLHALLSLSSLAESRRWAGGLVVAVLYCFANHEVVVWGGTSLVLSNHSKAGPVRLISLRALSRPALLTYLSVCLLALCPERRRQVLSMCRSTVLSGSLQCQWRRRGGGAVWNLSGGLTAPQGQPGNTFKAGALDVWEWMNVETQCSVAPPPGDRMWAAEALTSMCDSDATLHCSINSAGQRTALEEQEKEGGAPSSVMSALSSSIGVSLNGLNAALEVGRERQTCTPMNSGIAASELQSAGEIAPLISSIHGSLYLVCNVLCCSCERWENTAWSAALWLPDSLTAVHPSTFGSQRTAVPQSIVMVRTELAMEAESPFLTSAHLLCHAPTHSVRSAISSLQKTQQVSDSLLCTASMLNHFASMIFSICQLEWMFFCRRESSWTGSNVGKSALPPLGAIRAIVKITAVPAPHPHGYCPVSTAPSTLQQNCNTPGLLILLQDSPLRSGEGCEGIKICLAPPTRPLGVSDKPLTPHHFLPCTRPSSCLPQDGLSVLAAGESEGKDAHHQNNSRTTVNTLEKRKTASLFRSQNKNSRKFLSIFRTYAVFYNSQCPVTSAAPAAAVSSAQIPAEPLSKPWVWEPLLARPAGQLHHCVLGNCPADCDLPQELLTVQWGFPLPGDPERWALLSPSAFHCQSLPSASKSPERQLSAQSPSYKTAHFPIFTQPTYSSLTGIE</sequence>
<dbReference type="EMBL" id="JAAWVO010014709">
    <property type="protein sequence ID" value="MBN3314261.1"/>
    <property type="molecule type" value="Genomic_DNA"/>
</dbReference>
<comment type="subcellular location">
    <subcellularLocation>
        <location evidence="2">Cytoplasm</location>
        <location evidence="2">Stress granule</location>
    </subcellularLocation>
    <subcellularLocation>
        <location evidence="1">Nucleus</location>
    </subcellularLocation>
</comment>
<gene>
    <name evidence="8" type="primary">Mcrip1</name>
    <name evidence="8" type="ORF">GTO95_0013076</name>
</gene>
<comment type="similarity">
    <text evidence="3">Belongs to the MCRIP family.</text>
</comment>
<feature type="compositionally biased region" description="Basic and acidic residues" evidence="6">
    <location>
        <begin position="81"/>
        <end position="92"/>
    </location>
</feature>
<protein>
    <submittedName>
        <fullName evidence="8">MCRI1 protein</fullName>
    </submittedName>
</protein>
<evidence type="ECO:0000256" key="3">
    <source>
        <dbReference type="ARBA" id="ARBA00010821"/>
    </source>
</evidence>
<proteinExistence type="inferred from homology"/>
<name>A0A8J7T938_ATRSP</name>
<dbReference type="GO" id="GO:0010494">
    <property type="term" value="C:cytoplasmic stress granule"/>
    <property type="evidence" value="ECO:0007669"/>
    <property type="project" value="UniProtKB-SubCell"/>
</dbReference>
<dbReference type="InterPro" id="IPR029428">
    <property type="entry name" value="MCRIP"/>
</dbReference>
<evidence type="ECO:0000256" key="6">
    <source>
        <dbReference type="SAM" id="MobiDB-lite"/>
    </source>
</evidence>
<comment type="caution">
    <text evidence="8">The sequence shown here is derived from an EMBL/GenBank/DDBJ whole genome shotgun (WGS) entry which is preliminary data.</text>
</comment>
<dbReference type="Proteomes" id="UP000736164">
    <property type="component" value="Unassembled WGS sequence"/>
</dbReference>
<feature type="chain" id="PRO_5035190578" evidence="7">
    <location>
        <begin position="22"/>
        <end position="836"/>
    </location>
</feature>
<evidence type="ECO:0000313" key="9">
    <source>
        <dbReference type="Proteomes" id="UP000736164"/>
    </source>
</evidence>
<evidence type="ECO:0000256" key="4">
    <source>
        <dbReference type="ARBA" id="ARBA00022490"/>
    </source>
</evidence>
<dbReference type="Pfam" id="PF14799">
    <property type="entry name" value="FAM195"/>
    <property type="match status" value="1"/>
</dbReference>
<feature type="signal peptide" evidence="7">
    <location>
        <begin position="1"/>
        <end position="21"/>
    </location>
</feature>
<evidence type="ECO:0000256" key="1">
    <source>
        <dbReference type="ARBA" id="ARBA00004123"/>
    </source>
</evidence>
<evidence type="ECO:0000256" key="7">
    <source>
        <dbReference type="SAM" id="SignalP"/>
    </source>
</evidence>
<keyword evidence="4" id="KW-0963">Cytoplasm</keyword>
<keyword evidence="5" id="KW-0539">Nucleus</keyword>
<feature type="region of interest" description="Disordered" evidence="6">
    <location>
        <begin position="76"/>
        <end position="96"/>
    </location>
</feature>
<organism evidence="8 9">
    <name type="scientific">Atractosteus spatula</name>
    <name type="common">Alligator gar</name>
    <name type="synonym">Lepisosteus spatula</name>
    <dbReference type="NCBI Taxonomy" id="7917"/>
    <lineage>
        <taxon>Eukaryota</taxon>
        <taxon>Metazoa</taxon>
        <taxon>Chordata</taxon>
        <taxon>Craniata</taxon>
        <taxon>Vertebrata</taxon>
        <taxon>Euteleostomi</taxon>
        <taxon>Actinopterygii</taxon>
        <taxon>Neopterygii</taxon>
        <taxon>Holostei</taxon>
        <taxon>Semionotiformes</taxon>
        <taxon>Lepisosteidae</taxon>
        <taxon>Atractosteus</taxon>
    </lineage>
</organism>
<feature type="non-terminal residue" evidence="8">
    <location>
        <position position="1"/>
    </location>
</feature>
<dbReference type="GO" id="GO:0005634">
    <property type="term" value="C:nucleus"/>
    <property type="evidence" value="ECO:0007669"/>
    <property type="project" value="UniProtKB-SubCell"/>
</dbReference>
<accession>A0A8J7T938</accession>
<reference evidence="8" key="1">
    <citation type="journal article" date="2021" name="Cell">
        <title>Tracing the genetic footprints of vertebrate landing in non-teleost ray-finned fishes.</title>
        <authorList>
            <person name="Bi X."/>
            <person name="Wang K."/>
            <person name="Yang L."/>
            <person name="Pan H."/>
            <person name="Jiang H."/>
            <person name="Wei Q."/>
            <person name="Fang M."/>
            <person name="Yu H."/>
            <person name="Zhu C."/>
            <person name="Cai Y."/>
            <person name="He Y."/>
            <person name="Gan X."/>
            <person name="Zeng H."/>
            <person name="Yu D."/>
            <person name="Zhu Y."/>
            <person name="Jiang H."/>
            <person name="Qiu Q."/>
            <person name="Yang H."/>
            <person name="Zhang Y.E."/>
            <person name="Wang W."/>
            <person name="Zhu M."/>
            <person name="He S."/>
            <person name="Zhang G."/>
        </authorList>
    </citation>
    <scope>NUCLEOTIDE SEQUENCE</scope>
    <source>
        <strain evidence="8">Allg_001</strain>
    </source>
</reference>